<evidence type="ECO:0000256" key="14">
    <source>
        <dbReference type="ARBA" id="ARBA00023242"/>
    </source>
</evidence>
<name>A0A9P6UQ90_9FUNG</name>
<evidence type="ECO:0000256" key="9">
    <source>
        <dbReference type="ARBA" id="ARBA00022776"/>
    </source>
</evidence>
<evidence type="ECO:0000256" key="17">
    <source>
        <dbReference type="ARBA" id="ARBA00044152"/>
    </source>
</evidence>
<comment type="subcellular location">
    <subcellularLocation>
        <location evidence="3">Chromosome</location>
        <location evidence="3">Centromere</location>
        <location evidence="3">Kinetochore</location>
    </subcellularLocation>
    <subcellularLocation>
        <location evidence="2">Cytoplasm</location>
        <location evidence="2">Cytoskeleton</location>
        <location evidence="2">Spindle</location>
    </subcellularLocation>
    <subcellularLocation>
        <location evidence="1">Nucleus</location>
    </subcellularLocation>
</comment>
<evidence type="ECO:0000256" key="4">
    <source>
        <dbReference type="ARBA" id="ARBA00005366"/>
    </source>
</evidence>
<keyword evidence="12" id="KW-0175">Coiled coil</keyword>
<evidence type="ECO:0000256" key="3">
    <source>
        <dbReference type="ARBA" id="ARBA00004629"/>
    </source>
</evidence>
<feature type="region of interest" description="Disordered" evidence="19">
    <location>
        <begin position="1"/>
        <end position="54"/>
    </location>
</feature>
<accession>A0A9P6UQ90</accession>
<evidence type="ECO:0000256" key="1">
    <source>
        <dbReference type="ARBA" id="ARBA00004123"/>
    </source>
</evidence>
<evidence type="ECO:0000256" key="18">
    <source>
        <dbReference type="ARBA" id="ARBA00044358"/>
    </source>
</evidence>
<feature type="compositionally biased region" description="Low complexity" evidence="19">
    <location>
        <begin position="9"/>
        <end position="40"/>
    </location>
</feature>
<keyword evidence="7" id="KW-0132">Cell division</keyword>
<protein>
    <recommendedName>
        <fullName evidence="17">DASH complex subunit DUO1</fullName>
    </recommendedName>
    <alternativeName>
        <fullName evidence="18">Outer kinetochore protein DUO1</fullName>
    </alternativeName>
</protein>
<evidence type="ECO:0000256" key="19">
    <source>
        <dbReference type="SAM" id="MobiDB-lite"/>
    </source>
</evidence>
<proteinExistence type="inferred from homology"/>
<keyword evidence="13" id="KW-0206">Cytoskeleton</keyword>
<sequence>MNYLRHQSSSHVASAAATSNITNSSNLSSSSSEHANAPSTTTTGPPLGMRTPSRVKRARYNVDPPEMYASEHQEQQRRQQEAQIQQQQQQRVTMSTSAGAGGSGGAVSSSYSQGSILTELEETRRLVRAFDTIDTSMTEARDKLKTFYKTADETNTLLDMWIRVLSQTEHTQKLLQDPAWEGQTMEEARDKEHQERRAAYHLAMEEATRPQNTFNNNTLQANPTSFASSTSNNPSTNSRHLSSSINNPTFNLNRSQTQASSNNLSNNNNPLKKSSSALAAAAHAHASVIAANRKRNLAAAAGSGSGGGGGRP</sequence>
<feature type="compositionally biased region" description="Polar residues" evidence="19">
    <location>
        <begin position="239"/>
        <end position="259"/>
    </location>
</feature>
<dbReference type="Proteomes" id="UP000823405">
    <property type="component" value="Unassembled WGS sequence"/>
</dbReference>
<keyword evidence="21" id="KW-1185">Reference proteome</keyword>
<keyword evidence="11" id="KW-0995">Kinetochore</keyword>
<comment type="caution">
    <text evidence="20">The sequence shown here is derived from an EMBL/GenBank/DDBJ whole genome shotgun (WGS) entry which is preliminary data.</text>
</comment>
<feature type="compositionally biased region" description="Low complexity" evidence="19">
    <location>
        <begin position="81"/>
        <end position="98"/>
    </location>
</feature>
<feature type="region of interest" description="Disordered" evidence="19">
    <location>
        <begin position="209"/>
        <end position="286"/>
    </location>
</feature>
<evidence type="ECO:0000256" key="5">
    <source>
        <dbReference type="ARBA" id="ARBA00022454"/>
    </source>
</evidence>
<keyword evidence="14" id="KW-0539">Nucleus</keyword>
<dbReference type="GO" id="GO:0007059">
    <property type="term" value="P:chromosome segregation"/>
    <property type="evidence" value="ECO:0007669"/>
    <property type="project" value="UniProtKB-KW"/>
</dbReference>
<evidence type="ECO:0000313" key="20">
    <source>
        <dbReference type="EMBL" id="KAG0314848.1"/>
    </source>
</evidence>
<evidence type="ECO:0000256" key="10">
    <source>
        <dbReference type="ARBA" id="ARBA00022829"/>
    </source>
</evidence>
<evidence type="ECO:0000256" key="13">
    <source>
        <dbReference type="ARBA" id="ARBA00023212"/>
    </source>
</evidence>
<evidence type="ECO:0000256" key="7">
    <source>
        <dbReference type="ARBA" id="ARBA00022618"/>
    </source>
</evidence>
<comment type="similarity">
    <text evidence="4">Belongs to the DASH complex DUO1 family.</text>
</comment>
<dbReference type="AlphaFoldDB" id="A0A9P6UQ90"/>
<feature type="compositionally biased region" description="Low complexity" evidence="19">
    <location>
        <begin position="260"/>
        <end position="286"/>
    </location>
</feature>
<dbReference type="GO" id="GO:0072686">
    <property type="term" value="C:mitotic spindle"/>
    <property type="evidence" value="ECO:0007669"/>
    <property type="project" value="InterPro"/>
</dbReference>
<feature type="compositionally biased region" description="Low complexity" evidence="19">
    <location>
        <begin position="221"/>
        <end position="238"/>
    </location>
</feature>
<organism evidence="20 21">
    <name type="scientific">Linnemannia gamsii</name>
    <dbReference type="NCBI Taxonomy" id="64522"/>
    <lineage>
        <taxon>Eukaryota</taxon>
        <taxon>Fungi</taxon>
        <taxon>Fungi incertae sedis</taxon>
        <taxon>Mucoromycota</taxon>
        <taxon>Mortierellomycotina</taxon>
        <taxon>Mortierellomycetes</taxon>
        <taxon>Mortierellales</taxon>
        <taxon>Mortierellaceae</taxon>
        <taxon>Linnemannia</taxon>
    </lineage>
</organism>
<dbReference type="PANTHER" id="PTHR28216:SF1">
    <property type="entry name" value="DASH COMPLEX SUBUNIT DUO1"/>
    <property type="match status" value="1"/>
</dbReference>
<feature type="compositionally biased region" description="Basic and acidic residues" evidence="19">
    <location>
        <begin position="69"/>
        <end position="80"/>
    </location>
</feature>
<evidence type="ECO:0000313" key="21">
    <source>
        <dbReference type="Proteomes" id="UP000823405"/>
    </source>
</evidence>
<dbReference type="OrthoDB" id="5599235at2759"/>
<feature type="compositionally biased region" description="Polar residues" evidence="19">
    <location>
        <begin position="209"/>
        <end position="220"/>
    </location>
</feature>
<keyword evidence="8" id="KW-0493">Microtubule</keyword>
<evidence type="ECO:0000256" key="16">
    <source>
        <dbReference type="ARBA" id="ARBA00023328"/>
    </source>
</evidence>
<dbReference type="GO" id="GO:0000278">
    <property type="term" value="P:mitotic cell cycle"/>
    <property type="evidence" value="ECO:0007669"/>
    <property type="project" value="InterPro"/>
</dbReference>
<keyword evidence="5" id="KW-0158">Chromosome</keyword>
<feature type="region of interest" description="Disordered" evidence="19">
    <location>
        <begin position="69"/>
        <end position="111"/>
    </location>
</feature>
<evidence type="ECO:0000256" key="6">
    <source>
        <dbReference type="ARBA" id="ARBA00022490"/>
    </source>
</evidence>
<evidence type="ECO:0000256" key="15">
    <source>
        <dbReference type="ARBA" id="ARBA00023306"/>
    </source>
</evidence>
<keyword evidence="15" id="KW-0131">Cell cycle</keyword>
<keyword evidence="16" id="KW-0137">Centromere</keyword>
<dbReference type="GO" id="GO:0042729">
    <property type="term" value="C:DASH complex"/>
    <property type="evidence" value="ECO:0007669"/>
    <property type="project" value="InterPro"/>
</dbReference>
<dbReference type="EMBL" id="JAAAIN010000414">
    <property type="protein sequence ID" value="KAG0314848.1"/>
    <property type="molecule type" value="Genomic_DNA"/>
</dbReference>
<dbReference type="GO" id="GO:0051301">
    <property type="term" value="P:cell division"/>
    <property type="evidence" value="ECO:0007669"/>
    <property type="project" value="UniProtKB-KW"/>
</dbReference>
<evidence type="ECO:0000256" key="8">
    <source>
        <dbReference type="ARBA" id="ARBA00022701"/>
    </source>
</evidence>
<reference evidence="20" key="1">
    <citation type="journal article" date="2020" name="Fungal Divers.">
        <title>Resolving the Mortierellaceae phylogeny through synthesis of multi-gene phylogenetics and phylogenomics.</title>
        <authorList>
            <person name="Vandepol N."/>
            <person name="Liber J."/>
            <person name="Desiro A."/>
            <person name="Na H."/>
            <person name="Kennedy M."/>
            <person name="Barry K."/>
            <person name="Grigoriev I.V."/>
            <person name="Miller A.N."/>
            <person name="O'Donnell K."/>
            <person name="Stajich J.E."/>
            <person name="Bonito G."/>
        </authorList>
    </citation>
    <scope>NUCLEOTIDE SEQUENCE</scope>
    <source>
        <strain evidence="20">NVP60</strain>
    </source>
</reference>
<keyword evidence="9" id="KW-0498">Mitosis</keyword>
<dbReference type="Pfam" id="PF08651">
    <property type="entry name" value="DASH_Duo1"/>
    <property type="match status" value="1"/>
</dbReference>
<dbReference type="GO" id="GO:0005874">
    <property type="term" value="C:microtubule"/>
    <property type="evidence" value="ECO:0007669"/>
    <property type="project" value="UniProtKB-KW"/>
</dbReference>
<gene>
    <name evidence="20" type="ORF">BGZ97_008889</name>
</gene>
<evidence type="ECO:0000256" key="12">
    <source>
        <dbReference type="ARBA" id="ARBA00023054"/>
    </source>
</evidence>
<keyword evidence="10" id="KW-0159">Chromosome partition</keyword>
<evidence type="ECO:0000256" key="2">
    <source>
        <dbReference type="ARBA" id="ARBA00004186"/>
    </source>
</evidence>
<dbReference type="PANTHER" id="PTHR28216">
    <property type="entry name" value="DASH COMPLEX SUBUNIT DUO1"/>
    <property type="match status" value="1"/>
</dbReference>
<keyword evidence="6" id="KW-0963">Cytoplasm</keyword>
<evidence type="ECO:0000256" key="11">
    <source>
        <dbReference type="ARBA" id="ARBA00022838"/>
    </source>
</evidence>
<dbReference type="InterPro" id="IPR013960">
    <property type="entry name" value="DASH_Duo1"/>
</dbReference>